<evidence type="ECO:0000313" key="1">
    <source>
        <dbReference type="EMBL" id="MBB2504321.1"/>
    </source>
</evidence>
<proteinExistence type="predicted"/>
<name>A0A8E1W5M3_9PSEU</name>
<dbReference type="AlphaFoldDB" id="A0A8E1W5M3"/>
<dbReference type="InterPro" id="IPR058009">
    <property type="entry name" value="TTP_Phage_16"/>
</dbReference>
<dbReference type="Pfam" id="PF25595">
    <property type="entry name" value="Phage_TTP_16"/>
    <property type="match status" value="1"/>
</dbReference>
<gene>
    <name evidence="1" type="ORF">H5411_34910</name>
</gene>
<accession>A0A8E1W5M3</accession>
<dbReference type="Proteomes" id="UP000550260">
    <property type="component" value="Unassembled WGS sequence"/>
</dbReference>
<reference evidence="1 2" key="1">
    <citation type="submission" date="2020-08" db="EMBL/GenBank/DDBJ databases">
        <title>Amycolatopsis echigonensis JCM 21831.</title>
        <authorList>
            <person name="Tedsree N."/>
            <person name="Kuncharoen N."/>
            <person name="Likhitwitayawuid K."/>
            <person name="Tanasupawat S."/>
        </authorList>
    </citation>
    <scope>NUCLEOTIDE SEQUENCE [LARGE SCALE GENOMIC DNA]</scope>
    <source>
        <strain evidence="1 2">JCM 21831</strain>
    </source>
</reference>
<evidence type="ECO:0000313" key="2">
    <source>
        <dbReference type="Proteomes" id="UP000550260"/>
    </source>
</evidence>
<dbReference type="RefSeq" id="WP_183126277.1">
    <property type="nucleotide sequence ID" value="NZ_JACJHR010000070.1"/>
</dbReference>
<sequence length="159" mass="16723">MADMLSDGNNKVTFVPVLANIAAPTVAELTGGTSLECLIMADGLDISTDEAAITASKLCDTIDAEQPGRAKTTIKLTCVRKDVPAEDIAWTLLQRGLTGYLAVRRGIPVATGYATGQKVEVYPVKAGVRRPVKPEANGVEKFESQLYNTAASNLDAAVA</sequence>
<dbReference type="EMBL" id="JACJHR010000070">
    <property type="protein sequence ID" value="MBB2504321.1"/>
    <property type="molecule type" value="Genomic_DNA"/>
</dbReference>
<comment type="caution">
    <text evidence="1">The sequence shown here is derived from an EMBL/GenBank/DDBJ whole genome shotgun (WGS) entry which is preliminary data.</text>
</comment>
<organism evidence="1 2">
    <name type="scientific">Amycolatopsis echigonensis</name>
    <dbReference type="NCBI Taxonomy" id="2576905"/>
    <lineage>
        <taxon>Bacteria</taxon>
        <taxon>Bacillati</taxon>
        <taxon>Actinomycetota</taxon>
        <taxon>Actinomycetes</taxon>
        <taxon>Pseudonocardiales</taxon>
        <taxon>Pseudonocardiaceae</taxon>
        <taxon>Amycolatopsis</taxon>
    </lineage>
</organism>
<protein>
    <submittedName>
        <fullName evidence="1">Uncharacterized protein</fullName>
    </submittedName>
</protein>